<dbReference type="InterPro" id="IPR036397">
    <property type="entry name" value="RNaseH_sf"/>
</dbReference>
<reference evidence="2 3" key="1">
    <citation type="submission" date="2016-07" db="EMBL/GenBank/DDBJ databases">
        <title>Pervasive Adenine N6-methylation of Active Genes in Fungi.</title>
        <authorList>
            <consortium name="DOE Joint Genome Institute"/>
            <person name="Mondo S.J."/>
            <person name="Dannebaum R.O."/>
            <person name="Kuo R.C."/>
            <person name="Labutti K."/>
            <person name="Haridas S."/>
            <person name="Kuo A."/>
            <person name="Salamov A."/>
            <person name="Ahrendt S.R."/>
            <person name="Lipzen A."/>
            <person name="Sullivan W."/>
            <person name="Andreopoulos W.B."/>
            <person name="Clum A."/>
            <person name="Lindquist E."/>
            <person name="Daum C."/>
            <person name="Ramamoorthy G.K."/>
            <person name="Gryganskyi A."/>
            <person name="Culley D."/>
            <person name="Magnuson J.K."/>
            <person name="James T.Y."/>
            <person name="O'Malley M.A."/>
            <person name="Stajich J.E."/>
            <person name="Spatafora J.W."/>
            <person name="Visel A."/>
            <person name="Grigoriev I.V."/>
        </authorList>
    </citation>
    <scope>NUCLEOTIDE SEQUENCE [LARGE SCALE GENOMIC DNA]</scope>
    <source>
        <strain evidence="2 3">PL171</strain>
    </source>
</reference>
<sequence length="1163" mass="125691">MSGESLRRQRAAASHRTTSLPMTPSPLPPPVFTSAPTASSLAMPELPRGPPPADTPGCHADRKSVSVALKNGQRVEMVLAESWDEVDLHIDWLLEDALIADPGSGSSDQQTQIEDEASGQGEQLVESFDDIVNDLPAATADLDTDAQQQKQEQDQVVVNQEVPLAANGQEMPPELDAEADFANQLNSDEGPGDTDSTSAAGTEIDIGADSESTTSTSRPSTALQSQSTTEFTYLVGLDTESYHIRAENRLLPTPTRTLPSTLQLASRTRVLIVPVYFLTHMQRQPLSARFRALFARNDVQWTGVGVLEDLVPFQASLGVAMHARGVLDVARVTKYWRVPMSLEDLTFQFTDLAGGAASHDRNADGNNDKELGQKPPVQVFGGVLHDVPPTVPSPTILRNLRTNAAACAQCTALVADPEAVPDYMYLEESLVGLGTGPEYPDLSIGWKSTQLSMSMWDMPPEQWTATHVVYAGMDAVASRAVGDKIRAVVQVDTWTRYWAALDAWKATSDNEDQVPVGPMPVLESYRPLPLRLAVKVSETHSPLEAIRRTLAHVAACREAGHPSIRSVLRCIQDWRLLRGVKDRRTVITRAIEHFVRADIVDLIDAQGNSLVGQGAKRAKFTFEAAALTNDAKVYLGHVCLTKPIDPVPPTSGVMGAIPDDLPAFLDANLGRIPGVYITKEHLVECVAWTHPELAVYNEQPARVLARAWVSGLPESMVNKVVKEARYQTRVVERGMVEGGMGGGGGLSRKERDRERLSKGQKRIREQQRENARRREEEYLEAERVRLEKVRLEVEGLAAAVTGDALDQDSSTVDVQVRQDVSKASPAPDAFTNPEEQSSETANEEPAQENDKASVSDVADAEKPAADTETLPADTKQTSPTDSEVSKSESSKQMIGKSSRSTSRSRRSNNNRARTSPPAKFDNSKIEAFLHPHPPHHTAPVPPAGSHRMVAAYKAHLGPDAKVAEQVALEWSWNESKLADADVGADAGSEEQVQQAAANVPLLATPQDAQSGSEAMKGDEWEEAEVVNKSLLEATGEADVDLLDQFAKELDMLDAEAEGLGVGGGDNGGAGGNQGTMDSEAVDEWWATADVEDELDLDAMSTTKPGFAGAIVKPAPAVVQAPQREAITHHPYSLAPSSCLASRLGPKPSTSTSTSTRRSRQRVL</sequence>
<comment type="caution">
    <text evidence="2">The sequence shown here is derived from an EMBL/GenBank/DDBJ whole genome shotgun (WGS) entry which is preliminary data.</text>
</comment>
<keyword evidence="3" id="KW-1185">Reference proteome</keyword>
<organism evidence="2 3">
    <name type="scientific">Catenaria anguillulae PL171</name>
    <dbReference type="NCBI Taxonomy" id="765915"/>
    <lineage>
        <taxon>Eukaryota</taxon>
        <taxon>Fungi</taxon>
        <taxon>Fungi incertae sedis</taxon>
        <taxon>Blastocladiomycota</taxon>
        <taxon>Blastocladiomycetes</taxon>
        <taxon>Blastocladiales</taxon>
        <taxon>Catenariaceae</taxon>
        <taxon>Catenaria</taxon>
    </lineage>
</organism>
<feature type="compositionally biased region" description="Basic and acidic residues" evidence="1">
    <location>
        <begin position="747"/>
        <end position="776"/>
    </location>
</feature>
<accession>A0A1Y2HAW5</accession>
<feature type="region of interest" description="Disordered" evidence="1">
    <location>
        <begin position="735"/>
        <end position="776"/>
    </location>
</feature>
<dbReference type="GO" id="GO:0003676">
    <property type="term" value="F:nucleic acid binding"/>
    <property type="evidence" value="ECO:0007669"/>
    <property type="project" value="InterPro"/>
</dbReference>
<protein>
    <submittedName>
        <fullName evidence="2">Uncharacterized protein</fullName>
    </submittedName>
</protein>
<dbReference type="EMBL" id="MCFL01000055">
    <property type="protein sequence ID" value="ORZ31750.1"/>
    <property type="molecule type" value="Genomic_DNA"/>
</dbReference>
<feature type="region of interest" description="Disordered" evidence="1">
    <location>
        <begin position="806"/>
        <end position="944"/>
    </location>
</feature>
<evidence type="ECO:0000313" key="2">
    <source>
        <dbReference type="EMBL" id="ORZ31750.1"/>
    </source>
</evidence>
<dbReference type="AlphaFoldDB" id="A0A1Y2HAW5"/>
<feature type="region of interest" description="Disordered" evidence="1">
    <location>
        <begin position="1128"/>
        <end position="1163"/>
    </location>
</feature>
<evidence type="ECO:0000313" key="3">
    <source>
        <dbReference type="Proteomes" id="UP000193411"/>
    </source>
</evidence>
<proteinExistence type="predicted"/>
<evidence type="ECO:0000256" key="1">
    <source>
        <dbReference type="SAM" id="MobiDB-lite"/>
    </source>
</evidence>
<feature type="compositionally biased region" description="Basic and acidic residues" evidence="1">
    <location>
        <begin position="848"/>
        <end position="865"/>
    </location>
</feature>
<name>A0A1Y2HAW5_9FUNG</name>
<dbReference type="Gene3D" id="3.30.420.10">
    <property type="entry name" value="Ribonuclease H-like superfamily/Ribonuclease H"/>
    <property type="match status" value="1"/>
</dbReference>
<gene>
    <name evidence="2" type="ORF">BCR44DRAFT_1260203</name>
</gene>
<feature type="region of interest" description="Disordered" evidence="1">
    <location>
        <begin position="101"/>
        <end position="121"/>
    </location>
</feature>
<feature type="region of interest" description="Disordered" evidence="1">
    <location>
        <begin position="1"/>
        <end position="60"/>
    </location>
</feature>
<dbReference type="Proteomes" id="UP000193411">
    <property type="component" value="Unassembled WGS sequence"/>
</dbReference>
<feature type="compositionally biased region" description="Gly residues" evidence="1">
    <location>
        <begin position="736"/>
        <end position="746"/>
    </location>
</feature>